<feature type="transmembrane region" description="Helical" evidence="1">
    <location>
        <begin position="130"/>
        <end position="149"/>
    </location>
</feature>
<dbReference type="SUPFAM" id="SSF81343">
    <property type="entry name" value="Fumarate reductase respiratory complex transmembrane subunits"/>
    <property type="match status" value="1"/>
</dbReference>
<reference evidence="2 3" key="1">
    <citation type="submission" date="2020-03" db="EMBL/GenBank/DDBJ databases">
        <authorList>
            <person name="Kim M.K."/>
        </authorList>
    </citation>
    <scope>NUCLEOTIDE SEQUENCE [LARGE SCALE GENOMIC DNA]</scope>
    <source>
        <strain evidence="2 3">BT328</strain>
    </source>
</reference>
<keyword evidence="1" id="KW-0472">Membrane</keyword>
<evidence type="ECO:0008006" key="4">
    <source>
        <dbReference type="Google" id="ProtNLM"/>
    </source>
</evidence>
<dbReference type="Proteomes" id="UP000501802">
    <property type="component" value="Chromosome"/>
</dbReference>
<evidence type="ECO:0000313" key="3">
    <source>
        <dbReference type="Proteomes" id="UP000501802"/>
    </source>
</evidence>
<dbReference type="RefSeq" id="WP_167215777.1">
    <property type="nucleotide sequence ID" value="NZ_CP050063.1"/>
</dbReference>
<dbReference type="AlphaFoldDB" id="A0A6G9AUX8"/>
<evidence type="ECO:0000256" key="1">
    <source>
        <dbReference type="SAM" id="Phobius"/>
    </source>
</evidence>
<dbReference type="KEGG" id="spib:G8759_27715"/>
<dbReference type="EMBL" id="CP050063">
    <property type="protein sequence ID" value="QIP16154.1"/>
    <property type="molecule type" value="Genomic_DNA"/>
</dbReference>
<sequence length="205" mass="23139">MDWKRIHYISGITLSIFIGIHLANHVVSILGEEAHLKTMAFLRHLYRNRIVESFLLLAVAVQITSGLRLFFRKRKVVNGLFDKLQVWTGLYLAFFLLVHVSAVLIGRLVLHLDTNLYFGAAGINTFPFNLFFIPYYSFAIMAVWGHIAAVHRKKMTASIVGLSPQIQAKLLVYTGFILALLILYGLTNQFAGMTIPEAYNVLVGK</sequence>
<feature type="transmembrane region" description="Helical" evidence="1">
    <location>
        <begin position="90"/>
        <end position="110"/>
    </location>
</feature>
<keyword evidence="1" id="KW-0812">Transmembrane</keyword>
<name>A0A6G9AUX8_9BACT</name>
<gene>
    <name evidence="2" type="ORF">G8759_27715</name>
</gene>
<proteinExistence type="predicted"/>
<protein>
    <recommendedName>
        <fullName evidence="4">DUF4405 domain-containing protein</fullName>
    </recommendedName>
</protein>
<accession>A0A6G9AUX8</accession>
<feature type="transmembrane region" description="Helical" evidence="1">
    <location>
        <begin position="12"/>
        <end position="30"/>
    </location>
</feature>
<keyword evidence="3" id="KW-1185">Reference proteome</keyword>
<feature type="transmembrane region" description="Helical" evidence="1">
    <location>
        <begin position="170"/>
        <end position="187"/>
    </location>
</feature>
<dbReference type="InterPro" id="IPR034804">
    <property type="entry name" value="SQR/QFR_C/D"/>
</dbReference>
<evidence type="ECO:0000313" key="2">
    <source>
        <dbReference type="EMBL" id="QIP16154.1"/>
    </source>
</evidence>
<keyword evidence="1" id="KW-1133">Transmembrane helix</keyword>
<feature type="transmembrane region" description="Helical" evidence="1">
    <location>
        <begin position="50"/>
        <end position="70"/>
    </location>
</feature>
<organism evidence="2 3">
    <name type="scientific">Spirosoma aureum</name>
    <dbReference type="NCBI Taxonomy" id="2692134"/>
    <lineage>
        <taxon>Bacteria</taxon>
        <taxon>Pseudomonadati</taxon>
        <taxon>Bacteroidota</taxon>
        <taxon>Cytophagia</taxon>
        <taxon>Cytophagales</taxon>
        <taxon>Cytophagaceae</taxon>
        <taxon>Spirosoma</taxon>
    </lineage>
</organism>
<dbReference type="GO" id="GO:0016020">
    <property type="term" value="C:membrane"/>
    <property type="evidence" value="ECO:0007669"/>
    <property type="project" value="InterPro"/>
</dbReference>